<dbReference type="RefSeq" id="WP_073165434.1">
    <property type="nucleotide sequence ID" value="NZ_FQUW01000020.1"/>
</dbReference>
<evidence type="ECO:0000313" key="3">
    <source>
        <dbReference type="EMBL" id="SHF26841.1"/>
    </source>
</evidence>
<keyword evidence="4" id="KW-1185">Reference proteome</keyword>
<dbReference type="InterPro" id="IPR011953">
    <property type="entry name" value="Cobalto_CobN"/>
</dbReference>
<dbReference type="InterPro" id="IPR011771">
    <property type="entry name" value="BchH"/>
</dbReference>
<dbReference type="CDD" id="cd10150">
    <property type="entry name" value="CobN_like"/>
    <property type="match status" value="1"/>
</dbReference>
<evidence type="ECO:0000259" key="2">
    <source>
        <dbReference type="Pfam" id="PF02514"/>
    </source>
</evidence>
<reference evidence="4" key="1">
    <citation type="submission" date="2016-11" db="EMBL/GenBank/DDBJ databases">
        <authorList>
            <person name="Varghese N."/>
            <person name="Submissions S."/>
        </authorList>
    </citation>
    <scope>NUCLEOTIDE SEQUENCE [LARGE SCALE GENOMIC DNA]</scope>
    <source>
        <strain evidence="4">DSM 11792</strain>
    </source>
</reference>
<feature type="domain" description="CobN/magnesium chelatase" evidence="2">
    <location>
        <begin position="107"/>
        <end position="1242"/>
    </location>
</feature>
<protein>
    <submittedName>
        <fullName evidence="3">Cobaltochelatase CobN subunit</fullName>
    </submittedName>
</protein>
<dbReference type="NCBIfam" id="NF004646">
    <property type="entry name" value="PRK05989.2-4"/>
    <property type="match status" value="1"/>
</dbReference>
<accession>A0A1M5A912</accession>
<dbReference type="Proteomes" id="UP000184196">
    <property type="component" value="Unassembled WGS sequence"/>
</dbReference>
<dbReference type="EMBL" id="FQUW01000020">
    <property type="protein sequence ID" value="SHF26841.1"/>
    <property type="molecule type" value="Genomic_DNA"/>
</dbReference>
<evidence type="ECO:0000313" key="4">
    <source>
        <dbReference type="Proteomes" id="UP000184196"/>
    </source>
</evidence>
<dbReference type="GO" id="GO:0016851">
    <property type="term" value="F:magnesium chelatase activity"/>
    <property type="evidence" value="ECO:0007669"/>
    <property type="project" value="InterPro"/>
</dbReference>
<evidence type="ECO:0000256" key="1">
    <source>
        <dbReference type="ARBA" id="ARBA00010851"/>
    </source>
</evidence>
<proteinExistence type="inferred from homology"/>
<organism evidence="3 4">
    <name type="scientific">Desulfofundulus australicus DSM 11792</name>
    <dbReference type="NCBI Taxonomy" id="1121425"/>
    <lineage>
        <taxon>Bacteria</taxon>
        <taxon>Bacillati</taxon>
        <taxon>Bacillota</taxon>
        <taxon>Clostridia</taxon>
        <taxon>Eubacteriales</taxon>
        <taxon>Peptococcaceae</taxon>
        <taxon>Desulfofundulus</taxon>
    </lineage>
</organism>
<sequence>MKKITAVMWHSHTTTMRRAAELVRDELEVKVYSARFLDEGKEDLTEALEDMARADLIFLYRSAAEIVWDELEKTVKRLARPVVCVAHDPALWVLSTVGPDVVSRCYTYIVQGGKENFAHMLRYLAVEVLGERLEYSEPLTFPWEGIYHPAASGCFATVEDYLSWYETYLSQAAWPQSLVASAPTVGLLFARNNWVNGNLAVEDLLIRLMEEKGLKVIPAFCYSLKDAELGTRGSGEVVREYFFDSGGRSRINALVKLLSFFLEARTRTDDFLREDVASSGVSLLKRLGVPVFQPVTSFYRTVEEWAEDPQGLNRDIAWCVALPEFEGVIEPIFIAGARREGELEIRVPVEERCRHLVDRVAKWVALAQKPVQERKVAFILHNNPCASVEATVGGGANLDTLESVARILRRMKEAGYSVEVPASGKELIDTIMNRKAISEFRWTTTDEIISKGGALKLMPVEEYRQWFDHLSLRVKERLTEAWGAPPGEAKNGVPAAMVHEGKIVITGVQYGNAVVCVQPKRGCAGARCDGQVCKILHDPDIPPPHQYLATYRYLERDFGVDVIVHVGTHGNLEFLPGKGVGLSGECYPDLAIGSLPHLYIYNADNPPEGTIAKRRSYATLVDHMQTVMTGGGLYDELAELERYLEEYEKARVADPARAHTLEHLIIEEIKKTNLDKQIPVEGGHDNFPAIAEKAHAVLSTIRNTQIQDGQHIFGEIPEGERRVEFINSILRFDAGEKVSLRRAVAGLMNLDLAGLLADQGRFSTRYGKSYGALLEEIDAAAKAFIGRFLKGQEVDPGFAQEVLGDKFICPEALPEVNALLPRVLDLNERIEGSKEIESLLAGFDGKYIPAGPSGLITRGRDDILPTGRNFYSLDPHRVPTRAAWEVGRRLAEKILEKHLAEEGRYPENIALYWMCNDIMWADGEGLGQMFYLLGVRPRWLPNGRVAGIEVIPLEELGRPRIDLTVRVSGITRDNFPNCVELLDEAIQTVAALDEPPEQNYVRKHTLARLDGQNDPQAWRDATLRIFASKPGTYMAGVNLAVYASAWKEEKDLADIFIYWNGYAYGKGVFGKEAFRQLQASLKTVDVTYNKVVTDEYDLFGCCCYFGTHGGMTAAARVASGKEVRTYYGDTREPEHVEVRTLADEIRRVVRTKLLNPKWIEGQKRHGYKGAGDISKRIGRVYGWEATTQEVDDWIFDDITRTFILDEENRRFFEEHNPWALEEIARRLLEAHQRGLWNADPEVLEGLKEHYLEIEGWLEERMGDIKGDFQGGAIDILTAEEVADWGAKMREIKAKLESY</sequence>
<dbReference type="InterPro" id="IPR003672">
    <property type="entry name" value="CobN/Mg_chltase"/>
</dbReference>
<dbReference type="NCBIfam" id="TIGR02257">
    <property type="entry name" value="cobalto_cobN"/>
    <property type="match status" value="1"/>
</dbReference>
<name>A0A1M5A912_9FIRM</name>
<dbReference type="PANTHER" id="PTHR44119">
    <property type="entry name" value="MAGNESIUM-CHELATASE SUBUNIT CHLH, CHLOROPLASTIC"/>
    <property type="match status" value="1"/>
</dbReference>
<gene>
    <name evidence="3" type="ORF">SAMN02745218_01836</name>
</gene>
<dbReference type="GO" id="GO:0015995">
    <property type="term" value="P:chlorophyll biosynthetic process"/>
    <property type="evidence" value="ECO:0007669"/>
    <property type="project" value="InterPro"/>
</dbReference>
<dbReference type="GO" id="GO:0009236">
    <property type="term" value="P:cobalamin biosynthetic process"/>
    <property type="evidence" value="ECO:0007669"/>
    <property type="project" value="InterPro"/>
</dbReference>
<dbReference type="NCBIfam" id="TIGR02025">
    <property type="entry name" value="BchH"/>
    <property type="match status" value="1"/>
</dbReference>
<dbReference type="PANTHER" id="PTHR44119:SF7">
    <property type="entry name" value="MAGNESIUM CHELATASE SUBUNIT"/>
    <property type="match status" value="1"/>
</dbReference>
<comment type="similarity">
    <text evidence="1">Belongs to the Mg-chelatase subunit H family.</text>
</comment>
<dbReference type="OrthoDB" id="9757976at2"/>
<dbReference type="GO" id="GO:0051116">
    <property type="term" value="F:cobaltochelatase activity"/>
    <property type="evidence" value="ECO:0007669"/>
    <property type="project" value="InterPro"/>
</dbReference>
<dbReference type="Pfam" id="PF02514">
    <property type="entry name" value="CobN-Mg_chel"/>
    <property type="match status" value="1"/>
</dbReference>